<keyword evidence="14" id="KW-0560">Oxidoreductase</keyword>
<evidence type="ECO:0000256" key="12">
    <source>
        <dbReference type="PIRNR" id="PIRNR006446"/>
    </source>
</evidence>
<dbReference type="GO" id="GO:0005886">
    <property type="term" value="C:plasma membrane"/>
    <property type="evidence" value="ECO:0007669"/>
    <property type="project" value="UniProtKB-SubCell"/>
</dbReference>
<feature type="transmembrane region" description="Helical" evidence="12">
    <location>
        <begin position="182"/>
        <end position="204"/>
    </location>
</feature>
<dbReference type="EC" id="1.10.3.-" evidence="14"/>
<accession>A0A840IE37</accession>
<reference evidence="14 15" key="1">
    <citation type="submission" date="2020-08" db="EMBL/GenBank/DDBJ databases">
        <title>Genomic Encyclopedia of Archaeal and Bacterial Type Strains, Phase II (KMG-II): from individual species to whole genera.</title>
        <authorList>
            <person name="Goeker M."/>
        </authorList>
    </citation>
    <scope>NUCLEOTIDE SEQUENCE [LARGE SCALE GENOMIC DNA]</scope>
    <source>
        <strain evidence="14 15">DSM 23288</strain>
    </source>
</reference>
<comment type="subcellular location">
    <subcellularLocation>
        <location evidence="1">Cell membrane</location>
        <topology evidence="1">Multi-pass membrane protein</topology>
    </subcellularLocation>
</comment>
<evidence type="ECO:0000256" key="1">
    <source>
        <dbReference type="ARBA" id="ARBA00004651"/>
    </source>
</evidence>
<dbReference type="GO" id="GO:0046872">
    <property type="term" value="F:metal ion binding"/>
    <property type="evidence" value="ECO:0007669"/>
    <property type="project" value="UniProtKB-UniRule"/>
</dbReference>
<comment type="similarity">
    <text evidence="2 12">Belongs to the cytochrome ubiquinol oxidase subunit 1 family.</text>
</comment>
<dbReference type="Proteomes" id="UP000585272">
    <property type="component" value="Unassembled WGS sequence"/>
</dbReference>
<evidence type="ECO:0000256" key="13">
    <source>
        <dbReference type="SAM" id="MobiDB-lite"/>
    </source>
</evidence>
<evidence type="ECO:0000256" key="8">
    <source>
        <dbReference type="ARBA" id="ARBA00022982"/>
    </source>
</evidence>
<feature type="region of interest" description="Disordered" evidence="13">
    <location>
        <begin position="446"/>
        <end position="471"/>
    </location>
</feature>
<keyword evidence="8 12" id="KW-0249">Electron transport</keyword>
<protein>
    <submittedName>
        <fullName evidence="14">Cytochrome d ubiquinol oxidase subunit I</fullName>
        <ecNumber evidence="14">1.10.3.-</ecNumber>
    </submittedName>
</protein>
<feature type="transmembrane region" description="Helical" evidence="12">
    <location>
        <begin position="409"/>
        <end position="431"/>
    </location>
</feature>
<dbReference type="AlphaFoldDB" id="A0A840IE37"/>
<evidence type="ECO:0000256" key="7">
    <source>
        <dbReference type="ARBA" id="ARBA00022723"/>
    </source>
</evidence>
<dbReference type="PANTHER" id="PTHR30365:SF15">
    <property type="entry name" value="CYTOCHROME BD UBIQUINOL OXIDASE SUBUNIT 1"/>
    <property type="match status" value="1"/>
</dbReference>
<keyword evidence="7 12" id="KW-0479">Metal-binding</keyword>
<evidence type="ECO:0000256" key="11">
    <source>
        <dbReference type="ARBA" id="ARBA00023136"/>
    </source>
</evidence>
<feature type="transmembrane region" description="Helical" evidence="12">
    <location>
        <begin position="12"/>
        <end position="33"/>
    </location>
</feature>
<dbReference type="RefSeq" id="WP_183341446.1">
    <property type="nucleotide sequence ID" value="NZ_JACHNU010000002.1"/>
</dbReference>
<dbReference type="GO" id="GO:0009055">
    <property type="term" value="F:electron transfer activity"/>
    <property type="evidence" value="ECO:0007669"/>
    <property type="project" value="UniProtKB-UniRule"/>
</dbReference>
<dbReference type="PANTHER" id="PTHR30365">
    <property type="entry name" value="CYTOCHROME D UBIQUINOL OXIDASE"/>
    <property type="match status" value="1"/>
</dbReference>
<evidence type="ECO:0000313" key="15">
    <source>
        <dbReference type="Proteomes" id="UP000585272"/>
    </source>
</evidence>
<proteinExistence type="inferred from homology"/>
<feature type="transmembrane region" description="Helical" evidence="12">
    <location>
        <begin position="91"/>
        <end position="115"/>
    </location>
</feature>
<evidence type="ECO:0000256" key="10">
    <source>
        <dbReference type="ARBA" id="ARBA00023004"/>
    </source>
</evidence>
<gene>
    <name evidence="14" type="ORF">BDZ31_001920</name>
</gene>
<comment type="caution">
    <text evidence="14">The sequence shown here is derived from an EMBL/GenBank/DDBJ whole genome shotgun (WGS) entry which is preliminary data.</text>
</comment>
<evidence type="ECO:0000256" key="5">
    <source>
        <dbReference type="ARBA" id="ARBA00022617"/>
    </source>
</evidence>
<dbReference type="GO" id="GO:0019646">
    <property type="term" value="P:aerobic electron transport chain"/>
    <property type="evidence" value="ECO:0007669"/>
    <property type="project" value="InterPro"/>
</dbReference>
<organism evidence="14 15">
    <name type="scientific">Conexibacter arvalis</name>
    <dbReference type="NCBI Taxonomy" id="912552"/>
    <lineage>
        <taxon>Bacteria</taxon>
        <taxon>Bacillati</taxon>
        <taxon>Actinomycetota</taxon>
        <taxon>Thermoleophilia</taxon>
        <taxon>Solirubrobacterales</taxon>
        <taxon>Conexibacteraceae</taxon>
        <taxon>Conexibacter</taxon>
    </lineage>
</organism>
<evidence type="ECO:0000256" key="3">
    <source>
        <dbReference type="ARBA" id="ARBA00022448"/>
    </source>
</evidence>
<keyword evidence="9 12" id="KW-1133">Transmembrane helix</keyword>
<feature type="transmembrane region" description="Helical" evidence="12">
    <location>
        <begin position="127"/>
        <end position="150"/>
    </location>
</feature>
<dbReference type="GO" id="GO:0016682">
    <property type="term" value="F:oxidoreductase activity, acting on diphenols and related substances as donors, oxygen as acceptor"/>
    <property type="evidence" value="ECO:0007669"/>
    <property type="project" value="TreeGrafter"/>
</dbReference>
<keyword evidence="10 12" id="KW-0408">Iron</keyword>
<dbReference type="GO" id="GO:0020037">
    <property type="term" value="F:heme binding"/>
    <property type="evidence" value="ECO:0007669"/>
    <property type="project" value="TreeGrafter"/>
</dbReference>
<keyword evidence="3 12" id="KW-0813">Transport</keyword>
<sequence>MNSLDLARWQFGLTTLLHFAIVACSIGLVIYVAVMQTRWHRSGDERWLRLTKFFGKAMLLSFAVGVVTGILQTFQFGMNWSRFSAYVGDVFGAPLALEGLAAFFVEAVFLGLWMFGWGRLPRRLHLACLWIVAGAALLSAYAILVANSWMQHPVGYELVDGKAQLTNVLPVLFNLNVGLTTAHVLFAALLTGSVIVLAVAAWHLLRGRDAELFKPVAAMALKIGLVAAIGAATFGHFQGMLALKQQPMKMAAAEALYETESPAGLSLFALAGFAANPGDLLVDVKLPMALSLLNDFSPTSTVRGIDELQAEAVAEHGPGNYVPIVGLMYWSFRAMVGAGTAMIAVMALGCFLLWRGTLERSRRFLQLAIAAVALPFLAQAGGWILREGGRQPWVVEGLLKTDVANSANVGVWAVGLSLAGYLAFYLTTFFFSGRVLARELREGVEGEHTQSEPAGAEAAGRRSSSDLALTY</sequence>
<keyword evidence="4 12" id="KW-1003">Cell membrane</keyword>
<feature type="transmembrane region" description="Helical" evidence="12">
    <location>
        <begin position="364"/>
        <end position="385"/>
    </location>
</feature>
<evidence type="ECO:0000256" key="6">
    <source>
        <dbReference type="ARBA" id="ARBA00022692"/>
    </source>
</evidence>
<feature type="transmembrane region" description="Helical" evidence="12">
    <location>
        <begin position="330"/>
        <end position="352"/>
    </location>
</feature>
<dbReference type="GO" id="GO:0070069">
    <property type="term" value="C:cytochrome complex"/>
    <property type="evidence" value="ECO:0007669"/>
    <property type="project" value="UniProtKB-UniRule"/>
</dbReference>
<feature type="transmembrane region" description="Helical" evidence="12">
    <location>
        <begin position="53"/>
        <end position="71"/>
    </location>
</feature>
<evidence type="ECO:0000256" key="2">
    <source>
        <dbReference type="ARBA" id="ARBA00009819"/>
    </source>
</evidence>
<keyword evidence="5 12" id="KW-0349">Heme</keyword>
<feature type="transmembrane region" description="Helical" evidence="12">
    <location>
        <begin position="216"/>
        <end position="237"/>
    </location>
</feature>
<keyword evidence="15" id="KW-1185">Reference proteome</keyword>
<evidence type="ECO:0000256" key="9">
    <source>
        <dbReference type="ARBA" id="ARBA00022989"/>
    </source>
</evidence>
<keyword evidence="11 12" id="KW-0472">Membrane</keyword>
<name>A0A840IE37_9ACTN</name>
<dbReference type="Pfam" id="PF01654">
    <property type="entry name" value="Cyt_bd_oxida_I"/>
    <property type="match status" value="1"/>
</dbReference>
<keyword evidence="6 12" id="KW-0812">Transmembrane</keyword>
<dbReference type="PIRSF" id="PIRSF006446">
    <property type="entry name" value="Cyt_quinol_oxidase_1"/>
    <property type="match status" value="1"/>
</dbReference>
<evidence type="ECO:0000313" key="14">
    <source>
        <dbReference type="EMBL" id="MBB4662334.1"/>
    </source>
</evidence>
<dbReference type="EMBL" id="JACHNU010000002">
    <property type="protein sequence ID" value="MBB4662334.1"/>
    <property type="molecule type" value="Genomic_DNA"/>
</dbReference>
<evidence type="ECO:0000256" key="4">
    <source>
        <dbReference type="ARBA" id="ARBA00022475"/>
    </source>
</evidence>
<dbReference type="InterPro" id="IPR002585">
    <property type="entry name" value="Cyt-d_ubiquinol_oxidase_su_1"/>
</dbReference>